<feature type="compositionally biased region" description="Polar residues" evidence="1">
    <location>
        <begin position="1"/>
        <end position="13"/>
    </location>
</feature>
<sequence>MTTRRGSQYSIQSDGGVLRIRNGPKKGNRKRKIFSGTDSIQGGAISQRQVPEMPIISEPEFKQSMSNSKRDKYNSEGSNRHIYHPVQAVSNVVQGQRLGNVSTNPPRSDELLENAQNVSQRGINCEIL</sequence>
<feature type="compositionally biased region" description="Basic residues" evidence="1">
    <location>
        <begin position="22"/>
        <end position="33"/>
    </location>
</feature>
<gene>
    <name evidence="2" type="ORF">O181_133091</name>
</gene>
<feature type="region of interest" description="Disordered" evidence="1">
    <location>
        <begin position="1"/>
        <end position="46"/>
    </location>
</feature>
<evidence type="ECO:0000313" key="2">
    <source>
        <dbReference type="EMBL" id="MBW0593376.1"/>
    </source>
</evidence>
<evidence type="ECO:0000256" key="1">
    <source>
        <dbReference type="SAM" id="MobiDB-lite"/>
    </source>
</evidence>
<protein>
    <submittedName>
        <fullName evidence="2">Uncharacterized protein</fullName>
    </submittedName>
</protein>
<name>A0A9Q3QBR8_9BASI</name>
<evidence type="ECO:0000313" key="3">
    <source>
        <dbReference type="Proteomes" id="UP000765509"/>
    </source>
</evidence>
<proteinExistence type="predicted"/>
<accession>A0A9Q3QBR8</accession>
<feature type="compositionally biased region" description="Polar residues" evidence="1">
    <location>
        <begin position="36"/>
        <end position="46"/>
    </location>
</feature>
<dbReference type="AlphaFoldDB" id="A0A9Q3QBR8"/>
<dbReference type="EMBL" id="AVOT02154067">
    <property type="protein sequence ID" value="MBW0593376.1"/>
    <property type="molecule type" value="Genomic_DNA"/>
</dbReference>
<comment type="caution">
    <text evidence="2">The sequence shown here is derived from an EMBL/GenBank/DDBJ whole genome shotgun (WGS) entry which is preliminary data.</text>
</comment>
<keyword evidence="3" id="KW-1185">Reference proteome</keyword>
<dbReference type="Proteomes" id="UP000765509">
    <property type="component" value="Unassembled WGS sequence"/>
</dbReference>
<organism evidence="2 3">
    <name type="scientific">Austropuccinia psidii MF-1</name>
    <dbReference type="NCBI Taxonomy" id="1389203"/>
    <lineage>
        <taxon>Eukaryota</taxon>
        <taxon>Fungi</taxon>
        <taxon>Dikarya</taxon>
        <taxon>Basidiomycota</taxon>
        <taxon>Pucciniomycotina</taxon>
        <taxon>Pucciniomycetes</taxon>
        <taxon>Pucciniales</taxon>
        <taxon>Sphaerophragmiaceae</taxon>
        <taxon>Austropuccinia</taxon>
    </lineage>
</organism>
<reference evidence="2" key="1">
    <citation type="submission" date="2021-03" db="EMBL/GenBank/DDBJ databases">
        <title>Draft genome sequence of rust myrtle Austropuccinia psidii MF-1, a brazilian biotype.</title>
        <authorList>
            <person name="Quecine M.C."/>
            <person name="Pachon D.M.R."/>
            <person name="Bonatelli M.L."/>
            <person name="Correr F.H."/>
            <person name="Franceschini L.M."/>
            <person name="Leite T.F."/>
            <person name="Margarido G.R.A."/>
            <person name="Almeida C.A."/>
            <person name="Ferrarezi J.A."/>
            <person name="Labate C.A."/>
        </authorList>
    </citation>
    <scope>NUCLEOTIDE SEQUENCE</scope>
    <source>
        <strain evidence="2">MF-1</strain>
    </source>
</reference>